<dbReference type="EMBL" id="MOBZ01000015">
    <property type="protein sequence ID" value="ROO06848.1"/>
    <property type="molecule type" value="Genomic_DNA"/>
</dbReference>
<evidence type="ECO:0008006" key="3">
    <source>
        <dbReference type="Google" id="ProtNLM"/>
    </source>
</evidence>
<gene>
    <name evidence="1" type="ORF">BK673_18235</name>
</gene>
<evidence type="ECO:0000313" key="1">
    <source>
        <dbReference type="EMBL" id="ROO06848.1"/>
    </source>
</evidence>
<protein>
    <recommendedName>
        <fullName evidence="3">DGQHR domain-containing protein</fullName>
    </recommendedName>
</protein>
<accession>A0A423P2X4</accession>
<organism evidence="1 2">
    <name type="scientific">Pseudomonas fluorescens</name>
    <dbReference type="NCBI Taxonomy" id="294"/>
    <lineage>
        <taxon>Bacteria</taxon>
        <taxon>Pseudomonadati</taxon>
        <taxon>Pseudomonadota</taxon>
        <taxon>Gammaproteobacteria</taxon>
        <taxon>Pseudomonadales</taxon>
        <taxon>Pseudomonadaceae</taxon>
        <taxon>Pseudomonas</taxon>
    </lineage>
</organism>
<proteinExistence type="predicted"/>
<sequence>MAMPPGPRNIDVFGLKLRGSFGRFQTDSSHTLNYLSTTLRISQLEKLNVAADVFNIRRVAFEELIQRDIDHSRVVRIAEGYLKMGSQRAVFFPPLLVCLAVMDGDNNLKPNYDSVIQQPISEGTLSTVYDRDGFKLDLYQAAQGQGGRVIDWLGEAVEFYDYAAMLGVNPDRTKLVTLDGQHRLQALRLLNSKPETKQIVANIEQPVCIVWMPLATAEADEQIVKDLRDIFVTVNSEPQRVSGHFILLLDDSSNAASAVRSLANQWKHDIEDNDWSRLHLLEWNTRENQSTDARLRPFSITTVSIVAGILENYLFGVPRLAAAMLKLGECEDKLEEIDPEFDPLGMRDQSPGLRIDPIVREQINSHLTPALDILLRKLRPYQELESRLGKAFAKIKKQTDLGNPASASLSNYLARFVYNEREMYDELAQGAWAVFKADNQVPDKDVVYMRQAFQQGYMRFWLTLARELAHQGVDNIHIVNAAVAASNVFVASSQLDYLSEHQLYTRRVLWKNDNINFGAQWARDAWADVQLAALLRRDVREALIEQLKADMDLEQQGIFDRRLLALGTDAALRYSSTMLDQISRDVKRNLADFFGETEAGSLRDLRKSDPAAFEESTGEKAMEKFREALTRFANQLEQDPSDLWPVE</sequence>
<dbReference type="Proteomes" id="UP000283619">
    <property type="component" value="Unassembled WGS sequence"/>
</dbReference>
<dbReference type="RefSeq" id="WP_123594479.1">
    <property type="nucleotide sequence ID" value="NZ_MOBZ01000015.1"/>
</dbReference>
<comment type="caution">
    <text evidence="1">The sequence shown here is derived from an EMBL/GenBank/DDBJ whole genome shotgun (WGS) entry which is preliminary data.</text>
</comment>
<reference evidence="1 2" key="1">
    <citation type="submission" date="2016-10" db="EMBL/GenBank/DDBJ databases">
        <title>Comparative genome analysis of multiple Pseudomonas spp. focuses on biocontrol and plant growth promoting traits.</title>
        <authorList>
            <person name="Tao X.-Y."/>
            <person name="Taylor C.G."/>
        </authorList>
    </citation>
    <scope>NUCLEOTIDE SEQUENCE [LARGE SCALE GENOMIC DNA]</scope>
    <source>
        <strain evidence="1 2">36G2</strain>
    </source>
</reference>
<name>A0A423P2X4_PSEFL</name>
<dbReference type="AlphaFoldDB" id="A0A423P2X4"/>
<evidence type="ECO:0000313" key="2">
    <source>
        <dbReference type="Proteomes" id="UP000283619"/>
    </source>
</evidence>